<proteinExistence type="predicted"/>
<dbReference type="Proteomes" id="UP001281147">
    <property type="component" value="Unassembled WGS sequence"/>
</dbReference>
<sequence>MGEAPQLPEKMDERKKKAVNDILMEAARRLPPPPANVIARDSGVPNGPKVRLYTPTGSQATHLPIVLFAHGGGWFAGNLETEDRTCRMMSSMVPACVVSVEYRCDFDIPLKDMVDDLYSAFEWTRGNNLCEGADNGKMVLWGGSAGGTLVTSLMYRIIQDGKAEQVAGLVSMNSLHLHPNATSQQYQHLNTSYNDNAGPLPFVSGEDTFNLYRHRNIEPPKTDLSLFPAAGGAEYLKGFPRTYIISSDNDASRDDSTVFEAALKDAGARVKRDNIVGLAHYFWSFDLPKANAVFWDKLTNGVRWTVSS</sequence>
<evidence type="ECO:0000313" key="1">
    <source>
        <dbReference type="EMBL" id="KAK3712631.1"/>
    </source>
</evidence>
<accession>A0ACC3NAA1</accession>
<keyword evidence="2" id="KW-1185">Reference proteome</keyword>
<gene>
    <name evidence="1" type="ORF">LTR37_009074</name>
</gene>
<reference evidence="1" key="1">
    <citation type="submission" date="2023-07" db="EMBL/GenBank/DDBJ databases">
        <title>Black Yeasts Isolated from many extreme environments.</title>
        <authorList>
            <person name="Coleine C."/>
            <person name="Stajich J.E."/>
            <person name="Selbmann L."/>
        </authorList>
    </citation>
    <scope>NUCLEOTIDE SEQUENCE</scope>
    <source>
        <strain evidence="1">CCFEE 5714</strain>
    </source>
</reference>
<name>A0ACC3NAA1_9PEZI</name>
<organism evidence="1 2">
    <name type="scientific">Vermiconidia calcicola</name>
    <dbReference type="NCBI Taxonomy" id="1690605"/>
    <lineage>
        <taxon>Eukaryota</taxon>
        <taxon>Fungi</taxon>
        <taxon>Dikarya</taxon>
        <taxon>Ascomycota</taxon>
        <taxon>Pezizomycotina</taxon>
        <taxon>Dothideomycetes</taxon>
        <taxon>Dothideomycetidae</taxon>
        <taxon>Mycosphaerellales</taxon>
        <taxon>Extremaceae</taxon>
        <taxon>Vermiconidia</taxon>
    </lineage>
</organism>
<dbReference type="EMBL" id="JAUTXU010000069">
    <property type="protein sequence ID" value="KAK3712631.1"/>
    <property type="molecule type" value="Genomic_DNA"/>
</dbReference>
<comment type="caution">
    <text evidence="1">The sequence shown here is derived from an EMBL/GenBank/DDBJ whole genome shotgun (WGS) entry which is preliminary data.</text>
</comment>
<evidence type="ECO:0000313" key="2">
    <source>
        <dbReference type="Proteomes" id="UP001281147"/>
    </source>
</evidence>
<protein>
    <submittedName>
        <fullName evidence="1">Uncharacterized protein</fullName>
    </submittedName>
</protein>